<evidence type="ECO:0000313" key="3">
    <source>
        <dbReference type="WBParaSite" id="BPAG_0000575001-mRNA-1"/>
    </source>
</evidence>
<dbReference type="Proteomes" id="UP000278627">
    <property type="component" value="Unassembled WGS sequence"/>
</dbReference>
<keyword evidence="2" id="KW-1185">Reference proteome</keyword>
<organism evidence="3">
    <name type="scientific">Brugia pahangi</name>
    <name type="common">Filarial nematode worm</name>
    <dbReference type="NCBI Taxonomy" id="6280"/>
    <lineage>
        <taxon>Eukaryota</taxon>
        <taxon>Metazoa</taxon>
        <taxon>Ecdysozoa</taxon>
        <taxon>Nematoda</taxon>
        <taxon>Chromadorea</taxon>
        <taxon>Rhabditida</taxon>
        <taxon>Spirurina</taxon>
        <taxon>Spiruromorpha</taxon>
        <taxon>Filarioidea</taxon>
        <taxon>Onchocercidae</taxon>
        <taxon>Brugia</taxon>
    </lineage>
</organism>
<name>A0A0N4TC13_BRUPA</name>
<reference evidence="3" key="1">
    <citation type="submission" date="2017-02" db="UniProtKB">
        <authorList>
            <consortium name="WormBaseParasite"/>
        </authorList>
    </citation>
    <scope>IDENTIFICATION</scope>
</reference>
<protein>
    <submittedName>
        <fullName evidence="3">Secreted protein</fullName>
    </submittedName>
</protein>
<accession>A0A0N4TC13</accession>
<dbReference type="EMBL" id="UZAD01004331">
    <property type="protein sequence ID" value="VDN86901.1"/>
    <property type="molecule type" value="Genomic_DNA"/>
</dbReference>
<dbReference type="WBParaSite" id="BPAG_0000575001-mRNA-1">
    <property type="protein sequence ID" value="BPAG_0000575001-mRNA-1"/>
    <property type="gene ID" value="BPAG_0000575001"/>
</dbReference>
<proteinExistence type="predicted"/>
<gene>
    <name evidence="1" type="ORF">BPAG_LOCUS5715</name>
</gene>
<evidence type="ECO:0000313" key="1">
    <source>
        <dbReference type="EMBL" id="VDN86901.1"/>
    </source>
</evidence>
<dbReference type="AlphaFoldDB" id="A0A0N4TC13"/>
<evidence type="ECO:0000313" key="2">
    <source>
        <dbReference type="Proteomes" id="UP000278627"/>
    </source>
</evidence>
<sequence>MIVPIFVWIINADIDNDRRGKKRMTSLNVTVSGKGEKKGCTAIMTFPSFCEPANLTGGEMI</sequence>
<reference evidence="1 2" key="2">
    <citation type="submission" date="2018-11" db="EMBL/GenBank/DDBJ databases">
        <authorList>
            <consortium name="Pathogen Informatics"/>
        </authorList>
    </citation>
    <scope>NUCLEOTIDE SEQUENCE [LARGE SCALE GENOMIC DNA]</scope>
</reference>